<dbReference type="InterPro" id="IPR003439">
    <property type="entry name" value="ABC_transporter-like_ATP-bd"/>
</dbReference>
<gene>
    <name evidence="3" type="ORF">ADK38_02835</name>
</gene>
<sequence length="170" mass="17615">PHALGPHALDATAVGRALCAAAAQDLVLGLPKGLDSHIDAQGRNLSGGQRQRVRLARALFADPEVLLAVEPTSAVDAHTEAAVADGLRAFRAGRTTVVTGSSPLLLDRADTVYYLEDGRVAAVGGHGELLREHPGYRSLVARGAGDPEPEATDGIGTSDSADLRSREAVR</sequence>
<protein>
    <submittedName>
        <fullName evidence="3">ABC transporter</fullName>
    </submittedName>
</protein>
<evidence type="ECO:0000256" key="1">
    <source>
        <dbReference type="SAM" id="MobiDB-lite"/>
    </source>
</evidence>
<feature type="domain" description="ABC transporter" evidence="2">
    <location>
        <begin position="28"/>
        <end position="73"/>
    </location>
</feature>
<dbReference type="EMBL" id="LGUT01000224">
    <property type="protein sequence ID" value="KOG91501.1"/>
    <property type="molecule type" value="Genomic_DNA"/>
</dbReference>
<comment type="caution">
    <text evidence="3">The sequence shown here is derived from an EMBL/GenBank/DDBJ whole genome shotgun (WGS) entry which is preliminary data.</text>
</comment>
<organism evidence="3 4">
    <name type="scientific">Streptomyces varsoviensis</name>
    <dbReference type="NCBI Taxonomy" id="67373"/>
    <lineage>
        <taxon>Bacteria</taxon>
        <taxon>Bacillati</taxon>
        <taxon>Actinomycetota</taxon>
        <taxon>Actinomycetes</taxon>
        <taxon>Kitasatosporales</taxon>
        <taxon>Streptomycetaceae</taxon>
        <taxon>Streptomyces</taxon>
    </lineage>
</organism>
<dbReference type="Gene3D" id="3.40.50.300">
    <property type="entry name" value="P-loop containing nucleotide triphosphate hydrolases"/>
    <property type="match status" value="1"/>
</dbReference>
<dbReference type="Proteomes" id="UP000037020">
    <property type="component" value="Unassembled WGS sequence"/>
</dbReference>
<feature type="non-terminal residue" evidence="3">
    <location>
        <position position="1"/>
    </location>
</feature>
<evidence type="ECO:0000259" key="2">
    <source>
        <dbReference type="Pfam" id="PF00005"/>
    </source>
</evidence>
<name>A0ABR5JDI8_9ACTN</name>
<evidence type="ECO:0000313" key="4">
    <source>
        <dbReference type="Proteomes" id="UP000037020"/>
    </source>
</evidence>
<dbReference type="InterPro" id="IPR027417">
    <property type="entry name" value="P-loop_NTPase"/>
</dbReference>
<dbReference type="PANTHER" id="PTHR43394">
    <property type="entry name" value="ATP-DEPENDENT PERMEASE MDL1, MITOCHONDRIAL"/>
    <property type="match status" value="1"/>
</dbReference>
<dbReference type="PANTHER" id="PTHR43394:SF1">
    <property type="entry name" value="ATP-BINDING CASSETTE SUB-FAMILY B MEMBER 10, MITOCHONDRIAL"/>
    <property type="match status" value="1"/>
</dbReference>
<dbReference type="SUPFAM" id="SSF52540">
    <property type="entry name" value="P-loop containing nucleoside triphosphate hydrolases"/>
    <property type="match status" value="1"/>
</dbReference>
<feature type="compositionally biased region" description="Basic and acidic residues" evidence="1">
    <location>
        <begin position="161"/>
        <end position="170"/>
    </location>
</feature>
<evidence type="ECO:0000313" key="3">
    <source>
        <dbReference type="EMBL" id="KOG91501.1"/>
    </source>
</evidence>
<dbReference type="Pfam" id="PF00005">
    <property type="entry name" value="ABC_tran"/>
    <property type="match status" value="1"/>
</dbReference>
<accession>A0ABR5JDI8</accession>
<keyword evidence="4" id="KW-1185">Reference proteome</keyword>
<feature type="region of interest" description="Disordered" evidence="1">
    <location>
        <begin position="142"/>
        <end position="170"/>
    </location>
</feature>
<dbReference type="InterPro" id="IPR039421">
    <property type="entry name" value="Type_1_exporter"/>
</dbReference>
<proteinExistence type="predicted"/>
<reference evidence="3 4" key="1">
    <citation type="submission" date="2015-07" db="EMBL/GenBank/DDBJ databases">
        <authorList>
            <person name="Ju K.-S."/>
            <person name="Doroghazi J.R."/>
            <person name="Metcalf W.W."/>
        </authorList>
    </citation>
    <scope>NUCLEOTIDE SEQUENCE [LARGE SCALE GENOMIC DNA]</scope>
    <source>
        <strain evidence="3 4">NRRL B-3589</strain>
    </source>
</reference>